<reference evidence="4" key="1">
    <citation type="submission" date="2019-08" db="EMBL/GenBank/DDBJ databases">
        <authorList>
            <person name="Kucharzyk K."/>
            <person name="Murdoch R.W."/>
            <person name="Higgins S."/>
            <person name="Loffler F."/>
        </authorList>
    </citation>
    <scope>NUCLEOTIDE SEQUENCE</scope>
</reference>
<dbReference type="InterPro" id="IPR005632">
    <property type="entry name" value="Chaperone_Skp"/>
</dbReference>
<dbReference type="InterPro" id="IPR024930">
    <property type="entry name" value="Skp_dom_sf"/>
</dbReference>
<dbReference type="PANTHER" id="PTHR35089">
    <property type="entry name" value="CHAPERONE PROTEIN SKP"/>
    <property type="match status" value="1"/>
</dbReference>
<evidence type="ECO:0008006" key="5">
    <source>
        <dbReference type="Google" id="ProtNLM"/>
    </source>
</evidence>
<evidence type="ECO:0000313" key="4">
    <source>
        <dbReference type="EMBL" id="MPL93061.1"/>
    </source>
</evidence>
<comment type="caution">
    <text evidence="4">The sequence shown here is derived from an EMBL/GenBank/DDBJ whole genome shotgun (WGS) entry which is preliminary data.</text>
</comment>
<dbReference type="Pfam" id="PF03938">
    <property type="entry name" value="OmpH"/>
    <property type="match status" value="1"/>
</dbReference>
<dbReference type="GO" id="GO:0051082">
    <property type="term" value="F:unfolded protein binding"/>
    <property type="evidence" value="ECO:0007669"/>
    <property type="project" value="InterPro"/>
</dbReference>
<evidence type="ECO:0000256" key="2">
    <source>
        <dbReference type="ARBA" id="ARBA00022729"/>
    </source>
</evidence>
<dbReference type="PANTHER" id="PTHR35089:SF1">
    <property type="entry name" value="CHAPERONE PROTEIN SKP"/>
    <property type="match status" value="1"/>
</dbReference>
<accession>A0A644VNW9</accession>
<feature type="coiled-coil region" evidence="3">
    <location>
        <begin position="53"/>
        <end position="102"/>
    </location>
</feature>
<dbReference type="EMBL" id="VSSQ01000379">
    <property type="protein sequence ID" value="MPL93061.1"/>
    <property type="molecule type" value="Genomic_DNA"/>
</dbReference>
<keyword evidence="3" id="KW-0175">Coiled coil</keyword>
<comment type="similarity">
    <text evidence="1">Belongs to the Skp family.</text>
</comment>
<dbReference type="Gene3D" id="3.30.910.20">
    <property type="entry name" value="Skp domain"/>
    <property type="match status" value="1"/>
</dbReference>
<dbReference type="SMART" id="SM00935">
    <property type="entry name" value="OmpH"/>
    <property type="match status" value="1"/>
</dbReference>
<evidence type="ECO:0000256" key="1">
    <source>
        <dbReference type="ARBA" id="ARBA00009091"/>
    </source>
</evidence>
<proteinExistence type="inferred from homology"/>
<keyword evidence="2" id="KW-0732">Signal</keyword>
<dbReference type="SUPFAM" id="SSF111384">
    <property type="entry name" value="OmpH-like"/>
    <property type="match status" value="1"/>
</dbReference>
<sequence length="171" mass="19877">MKRIILISAILVGMVSSAAAQKFAIVDMEYILKNIPSYETANEQLNIISKKWQSEVETKMQEVQNLYKNYQTELVFLSEEMKVQREEEIIAKEKEAQELKRTYFGPEGELFKKRQSLMKPIQDEIYNVIQELSREKDYSLIIDKGSAMHIIFSSPKIDISDQVLTKLGYSK</sequence>
<dbReference type="AlphaFoldDB" id="A0A644VNW9"/>
<organism evidence="4">
    <name type="scientific">bioreactor metagenome</name>
    <dbReference type="NCBI Taxonomy" id="1076179"/>
    <lineage>
        <taxon>unclassified sequences</taxon>
        <taxon>metagenomes</taxon>
        <taxon>ecological metagenomes</taxon>
    </lineage>
</organism>
<protein>
    <recommendedName>
        <fullName evidence="5">Chaperone protein Skp</fullName>
    </recommendedName>
</protein>
<dbReference type="GO" id="GO:0050821">
    <property type="term" value="P:protein stabilization"/>
    <property type="evidence" value="ECO:0007669"/>
    <property type="project" value="TreeGrafter"/>
</dbReference>
<evidence type="ECO:0000256" key="3">
    <source>
        <dbReference type="SAM" id="Coils"/>
    </source>
</evidence>
<dbReference type="GO" id="GO:0005829">
    <property type="term" value="C:cytosol"/>
    <property type="evidence" value="ECO:0007669"/>
    <property type="project" value="TreeGrafter"/>
</dbReference>
<gene>
    <name evidence="4" type="ORF">SDC9_39186</name>
</gene>
<name>A0A644VNW9_9ZZZZ</name>